<dbReference type="RefSeq" id="WP_119901913.1">
    <property type="nucleotide sequence ID" value="NZ_QYZP01000001.1"/>
</dbReference>
<comment type="caution">
    <text evidence="4">The sequence shown here is derived from an EMBL/GenBank/DDBJ whole genome shotgun (WGS) entry which is preliminary data.</text>
</comment>
<dbReference type="Pfam" id="PF00011">
    <property type="entry name" value="HSP20"/>
    <property type="match status" value="1"/>
</dbReference>
<dbReference type="EMBL" id="QYZP01000001">
    <property type="protein sequence ID" value="RJN32869.1"/>
    <property type="molecule type" value="Genomic_DNA"/>
</dbReference>
<evidence type="ECO:0000259" key="3">
    <source>
        <dbReference type="PROSITE" id="PS01031"/>
    </source>
</evidence>
<dbReference type="InterPro" id="IPR031107">
    <property type="entry name" value="Small_HSP"/>
</dbReference>
<evidence type="ECO:0000313" key="5">
    <source>
        <dbReference type="Proteomes" id="UP000266615"/>
    </source>
</evidence>
<evidence type="ECO:0000256" key="2">
    <source>
        <dbReference type="RuleBase" id="RU003616"/>
    </source>
</evidence>
<dbReference type="PANTHER" id="PTHR11527">
    <property type="entry name" value="HEAT-SHOCK PROTEIN 20 FAMILY MEMBER"/>
    <property type="match status" value="1"/>
</dbReference>
<evidence type="ECO:0000313" key="4">
    <source>
        <dbReference type="EMBL" id="RJN32869.1"/>
    </source>
</evidence>
<dbReference type="OrthoDB" id="3855217at2"/>
<dbReference type="CDD" id="cd06464">
    <property type="entry name" value="ACD_sHsps-like"/>
    <property type="match status" value="1"/>
</dbReference>
<dbReference type="Proteomes" id="UP000266615">
    <property type="component" value="Unassembled WGS sequence"/>
</dbReference>
<dbReference type="Gene3D" id="2.60.40.790">
    <property type="match status" value="1"/>
</dbReference>
<proteinExistence type="inferred from homology"/>
<accession>A0A3A4G3J7</accession>
<evidence type="ECO:0000256" key="1">
    <source>
        <dbReference type="PROSITE-ProRule" id="PRU00285"/>
    </source>
</evidence>
<comment type="similarity">
    <text evidence="1 2">Belongs to the small heat shock protein (HSP20) family.</text>
</comment>
<reference evidence="4 5" key="1">
    <citation type="submission" date="2018-09" db="EMBL/GenBank/DDBJ databases">
        <title>Nesterenkonia natronophila sp. nov., an alkaliphilic actinobacteriume isolated from a soda lake, and emended description of the genus Nesterenkonia.</title>
        <authorList>
            <person name="Menes R.J."/>
            <person name="Iriarte A."/>
        </authorList>
    </citation>
    <scope>NUCLEOTIDE SEQUENCE [LARGE SCALE GENOMIC DNA]</scope>
    <source>
        <strain evidence="4 5">M8</strain>
    </source>
</reference>
<dbReference type="AlphaFoldDB" id="A0A3A4G3J7"/>
<gene>
    <name evidence="4" type="ORF">D3250_03375</name>
</gene>
<organism evidence="4 5">
    <name type="scientific">Nesterenkonia natronophila</name>
    <dbReference type="NCBI Taxonomy" id="2174932"/>
    <lineage>
        <taxon>Bacteria</taxon>
        <taxon>Bacillati</taxon>
        <taxon>Actinomycetota</taxon>
        <taxon>Actinomycetes</taxon>
        <taxon>Micrococcales</taxon>
        <taxon>Micrococcaceae</taxon>
        <taxon>Nesterenkonia</taxon>
    </lineage>
</organism>
<dbReference type="SUPFAM" id="SSF49764">
    <property type="entry name" value="HSP20-like chaperones"/>
    <property type="match status" value="1"/>
</dbReference>
<feature type="domain" description="SHSP" evidence="3">
    <location>
        <begin position="28"/>
        <end position="140"/>
    </location>
</feature>
<sequence>MTQSMSRFDPFAGLDSLRRELFDDGLLRGTREKLPTTDVYTNNDNELVVEAHLPHFKEDDITISVDRGSLVIQAERHEREDDKNKKYVMRESSSSFYRNIRLPEGAEMRDAEASFHEGVLAVKVPLRETTVPTKIPIASRHESE</sequence>
<protein>
    <submittedName>
        <fullName evidence="4">Hsp20/alpha crystallin family protein</fullName>
    </submittedName>
</protein>
<dbReference type="InterPro" id="IPR008978">
    <property type="entry name" value="HSP20-like_chaperone"/>
</dbReference>
<keyword evidence="5" id="KW-1185">Reference proteome</keyword>
<dbReference type="InterPro" id="IPR002068">
    <property type="entry name" value="A-crystallin/Hsp20_dom"/>
</dbReference>
<name>A0A3A4G3J7_9MICC</name>
<dbReference type="PROSITE" id="PS01031">
    <property type="entry name" value="SHSP"/>
    <property type="match status" value="1"/>
</dbReference>